<gene>
    <name evidence="1" type="ORF">DYBT9623_04507</name>
</gene>
<evidence type="ECO:0000313" key="2">
    <source>
        <dbReference type="Proteomes" id="UP000679725"/>
    </source>
</evidence>
<organism evidence="1 2">
    <name type="scientific">Dyadobacter linearis</name>
    <dbReference type="NCBI Taxonomy" id="2823330"/>
    <lineage>
        <taxon>Bacteria</taxon>
        <taxon>Pseudomonadati</taxon>
        <taxon>Bacteroidota</taxon>
        <taxon>Cytophagia</taxon>
        <taxon>Cytophagales</taxon>
        <taxon>Spirosomataceae</taxon>
        <taxon>Dyadobacter</taxon>
    </lineage>
</organism>
<comment type="caution">
    <text evidence="1">The sequence shown here is derived from an EMBL/GenBank/DDBJ whole genome shotgun (WGS) entry which is preliminary data.</text>
</comment>
<dbReference type="Proteomes" id="UP000679725">
    <property type="component" value="Unassembled WGS sequence"/>
</dbReference>
<name>A0ABM8UW00_9BACT</name>
<protein>
    <submittedName>
        <fullName evidence="1">Uncharacterized protein</fullName>
    </submittedName>
</protein>
<keyword evidence="2" id="KW-1185">Reference proteome</keyword>
<sequence>MIRLLTPVKNLRSKDISVILLENSRFVVNALGGVYIEQEWKRDLGIWVNENDNQSR</sequence>
<proteinExistence type="predicted"/>
<evidence type="ECO:0000313" key="1">
    <source>
        <dbReference type="EMBL" id="CAG5072974.1"/>
    </source>
</evidence>
<accession>A0ABM8UW00</accession>
<dbReference type="EMBL" id="CAJRAU010000007">
    <property type="protein sequence ID" value="CAG5072974.1"/>
    <property type="molecule type" value="Genomic_DNA"/>
</dbReference>
<reference evidence="1 2" key="1">
    <citation type="submission" date="2021-04" db="EMBL/GenBank/DDBJ databases">
        <authorList>
            <person name="Rodrigo-Torres L."/>
            <person name="Arahal R. D."/>
            <person name="Lucena T."/>
        </authorList>
    </citation>
    <scope>NUCLEOTIDE SEQUENCE [LARGE SCALE GENOMIC DNA]</scope>
    <source>
        <strain evidence="1 2">CECT 9623</strain>
    </source>
</reference>